<organism evidence="4 5">
    <name type="scientific">Chengkuizengella marina</name>
    <dbReference type="NCBI Taxonomy" id="2507566"/>
    <lineage>
        <taxon>Bacteria</taxon>
        <taxon>Bacillati</taxon>
        <taxon>Bacillota</taxon>
        <taxon>Bacilli</taxon>
        <taxon>Bacillales</taxon>
        <taxon>Paenibacillaceae</taxon>
        <taxon>Chengkuizengella</taxon>
    </lineage>
</organism>
<keyword evidence="2" id="KW-0732">Signal</keyword>
<keyword evidence="1" id="KW-0697">Rotamase</keyword>
<dbReference type="Pfam" id="PF13616">
    <property type="entry name" value="Rotamase_3"/>
    <property type="match status" value="1"/>
</dbReference>
<keyword evidence="5" id="KW-1185">Reference proteome</keyword>
<proteinExistence type="predicted"/>
<comment type="caution">
    <text evidence="4">The sequence shown here is derived from an EMBL/GenBank/DDBJ whole genome shotgun (WGS) entry which is preliminary data.</text>
</comment>
<name>A0A6N9Q7I4_9BACL</name>
<dbReference type="SUPFAM" id="SSF109998">
    <property type="entry name" value="Triger factor/SurA peptide-binding domain-like"/>
    <property type="match status" value="1"/>
</dbReference>
<dbReference type="InterPro" id="IPR050245">
    <property type="entry name" value="PrsA_foldase"/>
</dbReference>
<dbReference type="SUPFAM" id="SSF54534">
    <property type="entry name" value="FKBP-like"/>
    <property type="match status" value="1"/>
</dbReference>
<evidence type="ECO:0000256" key="2">
    <source>
        <dbReference type="SAM" id="SignalP"/>
    </source>
</evidence>
<dbReference type="InterPro" id="IPR027304">
    <property type="entry name" value="Trigger_fact/SurA_dom_sf"/>
</dbReference>
<protein>
    <submittedName>
        <fullName evidence="4">Peptidylprolyl isomerase</fullName>
    </submittedName>
</protein>
<feature type="signal peptide" evidence="2">
    <location>
        <begin position="1"/>
        <end position="33"/>
    </location>
</feature>
<dbReference type="PANTHER" id="PTHR47245:SF2">
    <property type="entry name" value="PEPTIDYL-PROLYL CIS-TRANS ISOMERASE HP_0175-RELATED"/>
    <property type="match status" value="1"/>
</dbReference>
<feature type="domain" description="PpiC" evidence="3">
    <location>
        <begin position="203"/>
        <end position="308"/>
    </location>
</feature>
<dbReference type="PANTHER" id="PTHR47245">
    <property type="entry name" value="PEPTIDYLPROLYL ISOMERASE"/>
    <property type="match status" value="1"/>
</dbReference>
<sequence>MTRRNYKMQQGKCKWVTGLMLTLSLVLIITACGQESEEESDVDDVGTDQVETFEPTKDTNNVAEYEGGEITLEEYNAFTGVMKLLYSPEYFDQLQSTPGFNNNLIQQLVAFELLEAEADDETKKEQQTISETNLEEFITQYEATNGEGSWETGLKDVGIEEEDFRNFIQLSNISQEVLSKDISEEEVKVEYDRILAESPAELVAQATVSHILVKTNDPNTGEETRTEEEALKIVDEINAKLDAGEDFGALAKEYSEDEGSKNNGGTYENANINNWVEEFKLAAAEQPIGEIGEPVKTVYGYHIIRVEDRTELSFDEVKEGILGSLVQQKLQDYSTEKVSNLITGVSIP</sequence>
<evidence type="ECO:0000259" key="3">
    <source>
        <dbReference type="PROSITE" id="PS50198"/>
    </source>
</evidence>
<reference evidence="4 5" key="1">
    <citation type="submission" date="2019-01" db="EMBL/GenBank/DDBJ databases">
        <title>Chengkuizengella sp. nov., isolated from deep-sea sediment of East Pacific Ocean.</title>
        <authorList>
            <person name="Yang J."/>
            <person name="Lai Q."/>
            <person name="Shao Z."/>
        </authorList>
    </citation>
    <scope>NUCLEOTIDE SEQUENCE [LARGE SCALE GENOMIC DNA]</scope>
    <source>
        <strain evidence="4 5">YPA3-1-1</strain>
    </source>
</reference>
<feature type="chain" id="PRO_5027042208" evidence="2">
    <location>
        <begin position="34"/>
        <end position="348"/>
    </location>
</feature>
<dbReference type="Gene3D" id="3.10.50.40">
    <property type="match status" value="1"/>
</dbReference>
<evidence type="ECO:0000313" key="5">
    <source>
        <dbReference type="Proteomes" id="UP000448943"/>
    </source>
</evidence>
<keyword evidence="1 4" id="KW-0413">Isomerase</keyword>
<accession>A0A6N9Q7I4</accession>
<dbReference type="InterPro" id="IPR046357">
    <property type="entry name" value="PPIase_dom_sf"/>
</dbReference>
<evidence type="ECO:0000313" key="4">
    <source>
        <dbReference type="EMBL" id="NBI30812.1"/>
    </source>
</evidence>
<evidence type="ECO:0000256" key="1">
    <source>
        <dbReference type="PROSITE-ProRule" id="PRU00278"/>
    </source>
</evidence>
<dbReference type="GO" id="GO:0003755">
    <property type="term" value="F:peptidyl-prolyl cis-trans isomerase activity"/>
    <property type="evidence" value="ECO:0007669"/>
    <property type="project" value="UniProtKB-KW"/>
</dbReference>
<dbReference type="AlphaFoldDB" id="A0A6N9Q7I4"/>
<dbReference type="PROSITE" id="PS51257">
    <property type="entry name" value="PROKAR_LIPOPROTEIN"/>
    <property type="match status" value="1"/>
</dbReference>
<dbReference type="EMBL" id="SIJB01000042">
    <property type="protein sequence ID" value="NBI30812.1"/>
    <property type="molecule type" value="Genomic_DNA"/>
</dbReference>
<dbReference type="Proteomes" id="UP000448943">
    <property type="component" value="Unassembled WGS sequence"/>
</dbReference>
<gene>
    <name evidence="4" type="ORF">ERL59_17825</name>
</gene>
<dbReference type="InterPro" id="IPR000297">
    <property type="entry name" value="PPIase_PpiC"/>
</dbReference>
<dbReference type="PROSITE" id="PS50198">
    <property type="entry name" value="PPIC_PPIASE_2"/>
    <property type="match status" value="1"/>
</dbReference>